<dbReference type="EMBL" id="CP098808">
    <property type="protein sequence ID" value="USJ25601.1"/>
    <property type="molecule type" value="Genomic_DNA"/>
</dbReference>
<evidence type="ECO:0000313" key="3">
    <source>
        <dbReference type="Proteomes" id="UP001055460"/>
    </source>
</evidence>
<geneLocation type="plasmid" evidence="2 3">
    <name>pA</name>
</geneLocation>
<evidence type="ECO:0000313" key="2">
    <source>
        <dbReference type="EMBL" id="USJ25601.1"/>
    </source>
</evidence>
<dbReference type="NCBIfam" id="NF033894">
    <property type="entry name" value="Eex_IncN"/>
    <property type="match status" value="1"/>
</dbReference>
<dbReference type="InterPro" id="IPR047937">
    <property type="entry name" value="Eex_IncN-like"/>
</dbReference>
<sequence length="70" mass="7661">MTRHVVLLAVLLVSCSEQAERTYTVDELIADEALLSEIIATCRNNPGELGNTPNCQNAAAADFKARLKRM</sequence>
<organism evidence="2 3">
    <name type="scientific">Ensifer adhaerens</name>
    <name type="common">Sinorhizobium morelense</name>
    <dbReference type="NCBI Taxonomy" id="106592"/>
    <lineage>
        <taxon>Bacteria</taxon>
        <taxon>Pseudomonadati</taxon>
        <taxon>Pseudomonadota</taxon>
        <taxon>Alphaproteobacteria</taxon>
        <taxon>Hyphomicrobiales</taxon>
        <taxon>Rhizobiaceae</taxon>
        <taxon>Sinorhizobium/Ensifer group</taxon>
        <taxon>Ensifer</taxon>
    </lineage>
</organism>
<evidence type="ECO:0000256" key="1">
    <source>
        <dbReference type="SAM" id="SignalP"/>
    </source>
</evidence>
<keyword evidence="2" id="KW-0614">Plasmid</keyword>
<reference evidence="2" key="1">
    <citation type="submission" date="2022-06" db="EMBL/GenBank/DDBJ databases">
        <title>Physiological and biochemical characterization and genomic elucidation of a strain of the genus Ensifer adhaerens M8 that combines arsenic oxidation and chromium reduction.</title>
        <authorList>
            <person name="Li X."/>
            <person name="Yu c."/>
        </authorList>
    </citation>
    <scope>NUCLEOTIDE SEQUENCE</scope>
    <source>
        <strain evidence="2">M8</strain>
        <plasmid evidence="2">pA</plasmid>
    </source>
</reference>
<dbReference type="RefSeq" id="WP_252160661.1">
    <property type="nucleotide sequence ID" value="NZ_CP098808.1"/>
</dbReference>
<feature type="chain" id="PRO_5040186624" evidence="1">
    <location>
        <begin position="20"/>
        <end position="70"/>
    </location>
</feature>
<protein>
    <submittedName>
        <fullName evidence="2">EexN family lipoprotein</fullName>
    </submittedName>
</protein>
<keyword evidence="1" id="KW-0732">Signal</keyword>
<feature type="signal peptide" evidence="1">
    <location>
        <begin position="1"/>
        <end position="19"/>
    </location>
</feature>
<proteinExistence type="predicted"/>
<accession>A0A9Q9DBY3</accession>
<dbReference type="PROSITE" id="PS51257">
    <property type="entry name" value="PROKAR_LIPOPROTEIN"/>
    <property type="match status" value="1"/>
</dbReference>
<keyword evidence="2" id="KW-0449">Lipoprotein</keyword>
<gene>
    <name evidence="2" type="ORF">NE863_24285</name>
</gene>
<dbReference type="AlphaFoldDB" id="A0A9Q9DBY3"/>
<dbReference type="Proteomes" id="UP001055460">
    <property type="component" value="Plasmid pA"/>
</dbReference>
<name>A0A9Q9DBY3_ENSAD</name>